<protein>
    <submittedName>
        <fullName evidence="2">Uncharacterized protein</fullName>
    </submittedName>
</protein>
<reference evidence="2 3" key="1">
    <citation type="submission" date="2024-07" db="EMBL/GenBank/DDBJ databases">
        <title>Section-level genome sequencing and comparative genomics of Aspergillus sections Usti and Cavernicolus.</title>
        <authorList>
            <consortium name="Lawrence Berkeley National Laboratory"/>
            <person name="Nybo J.L."/>
            <person name="Vesth T.C."/>
            <person name="Theobald S."/>
            <person name="Frisvad J.C."/>
            <person name="Larsen T.O."/>
            <person name="Kjaerboelling I."/>
            <person name="Rothschild-Mancinelli K."/>
            <person name="Lyhne E.K."/>
            <person name="Kogle M.E."/>
            <person name="Barry K."/>
            <person name="Clum A."/>
            <person name="Na H."/>
            <person name="Ledsgaard L."/>
            <person name="Lin J."/>
            <person name="Lipzen A."/>
            <person name="Kuo A."/>
            <person name="Riley R."/>
            <person name="Mondo S."/>
            <person name="LaButti K."/>
            <person name="Haridas S."/>
            <person name="Pangalinan J."/>
            <person name="Salamov A.A."/>
            <person name="Simmons B.A."/>
            <person name="Magnuson J.K."/>
            <person name="Chen J."/>
            <person name="Drula E."/>
            <person name="Henrissat B."/>
            <person name="Wiebenga A."/>
            <person name="Lubbers R.J."/>
            <person name="Gomes A.C."/>
            <person name="Macurrencykelacurrency M.R."/>
            <person name="Stajich J."/>
            <person name="Grigoriev I.V."/>
            <person name="Mortensen U.H."/>
            <person name="De vries R.P."/>
            <person name="Baker S.E."/>
            <person name="Andersen M.R."/>
        </authorList>
    </citation>
    <scope>NUCLEOTIDE SEQUENCE [LARGE SCALE GENOMIC DNA]</scope>
    <source>
        <strain evidence="2 3">CBS 756.74</strain>
    </source>
</reference>
<feature type="region of interest" description="Disordered" evidence="1">
    <location>
        <begin position="1"/>
        <end position="46"/>
    </location>
</feature>
<name>A0ABR4KQW2_9EURO</name>
<evidence type="ECO:0000256" key="1">
    <source>
        <dbReference type="SAM" id="MobiDB-lite"/>
    </source>
</evidence>
<evidence type="ECO:0000313" key="3">
    <source>
        <dbReference type="Proteomes" id="UP001610444"/>
    </source>
</evidence>
<dbReference type="RefSeq" id="XP_070901527.1">
    <property type="nucleotide sequence ID" value="XM_071048959.1"/>
</dbReference>
<comment type="caution">
    <text evidence="2">The sequence shown here is derived from an EMBL/GenBank/DDBJ whole genome shotgun (WGS) entry which is preliminary data.</text>
</comment>
<feature type="compositionally biased region" description="Polar residues" evidence="1">
    <location>
        <begin position="1"/>
        <end position="20"/>
    </location>
</feature>
<accession>A0ABR4KQW2</accession>
<dbReference type="Proteomes" id="UP001610444">
    <property type="component" value="Unassembled WGS sequence"/>
</dbReference>
<sequence length="318" mass="34967">MAYYSRANSDVSQSSSSGFTKSDYSSKSEPSSKSESSSLASDAEHPLTRLSNTLKSSDYPKEHHSVERLFQLHRQDLNADRTREQFLLFTCVPPSAVDRLASDKSRVSRFVRINYNTTTHCLITKTMPAGAHEEAIRYTDVLIFKELQAMQVDEEVEYSGSTTITIGDWVKEADSSWGPFSANHKPSLVLEVGNSETDGHLTTVAHAWLECAGANTVLTIAISQDSPKVDVKNWVLVPNVASVTRASPGIARCTSSLTISKVGTSTTIIPGTGGATTITIPFDKILERDALKPSERNLVLTESMLKRLAERIWHKQSM</sequence>
<evidence type="ECO:0000313" key="2">
    <source>
        <dbReference type="EMBL" id="KAL2854663.1"/>
    </source>
</evidence>
<organism evidence="2 3">
    <name type="scientific">Aspergillus pseudodeflectus</name>
    <dbReference type="NCBI Taxonomy" id="176178"/>
    <lineage>
        <taxon>Eukaryota</taxon>
        <taxon>Fungi</taxon>
        <taxon>Dikarya</taxon>
        <taxon>Ascomycota</taxon>
        <taxon>Pezizomycotina</taxon>
        <taxon>Eurotiomycetes</taxon>
        <taxon>Eurotiomycetidae</taxon>
        <taxon>Eurotiales</taxon>
        <taxon>Aspergillaceae</taxon>
        <taxon>Aspergillus</taxon>
        <taxon>Aspergillus subgen. Nidulantes</taxon>
    </lineage>
</organism>
<keyword evidence="3" id="KW-1185">Reference proteome</keyword>
<proteinExistence type="predicted"/>
<dbReference type="GeneID" id="98164123"/>
<gene>
    <name evidence="2" type="ORF">BJX68DRAFT_31346</name>
</gene>
<dbReference type="EMBL" id="JBFXLR010000011">
    <property type="protein sequence ID" value="KAL2854663.1"/>
    <property type="molecule type" value="Genomic_DNA"/>
</dbReference>